<keyword evidence="1" id="KW-0812">Transmembrane</keyword>
<evidence type="ECO:0000313" key="3">
    <source>
        <dbReference type="Proteomes" id="UP000440732"/>
    </source>
</evidence>
<protein>
    <submittedName>
        <fullName evidence="2">Uncharacterized protein</fullName>
    </submittedName>
</protein>
<keyword evidence="1" id="KW-1133">Transmembrane helix</keyword>
<organism evidence="2 3">
    <name type="scientific">Phytophthora fragariae</name>
    <dbReference type="NCBI Taxonomy" id="53985"/>
    <lineage>
        <taxon>Eukaryota</taxon>
        <taxon>Sar</taxon>
        <taxon>Stramenopiles</taxon>
        <taxon>Oomycota</taxon>
        <taxon>Peronosporomycetes</taxon>
        <taxon>Peronosporales</taxon>
        <taxon>Peronosporaceae</taxon>
        <taxon>Phytophthora</taxon>
    </lineage>
</organism>
<dbReference type="Proteomes" id="UP000440732">
    <property type="component" value="Unassembled WGS sequence"/>
</dbReference>
<dbReference type="AlphaFoldDB" id="A0A6A3R6M6"/>
<accession>A0A6A3R6M6</accession>
<reference evidence="2 3" key="1">
    <citation type="submission" date="2018-08" db="EMBL/GenBank/DDBJ databases">
        <title>Genomic investigation of the strawberry pathogen Phytophthora fragariae indicates pathogenicity is determined by transcriptional variation in three key races.</title>
        <authorList>
            <person name="Adams T.M."/>
            <person name="Armitage A.D."/>
            <person name="Sobczyk M.K."/>
            <person name="Bates H.J."/>
            <person name="Dunwell J.M."/>
            <person name="Nellist C.F."/>
            <person name="Harrison R.J."/>
        </authorList>
    </citation>
    <scope>NUCLEOTIDE SEQUENCE [LARGE SCALE GENOMIC DNA]</scope>
    <source>
        <strain evidence="2 3">NOV-5</strain>
    </source>
</reference>
<proteinExistence type="predicted"/>
<evidence type="ECO:0000313" key="2">
    <source>
        <dbReference type="EMBL" id="KAE9090940.1"/>
    </source>
</evidence>
<keyword evidence="1" id="KW-0472">Membrane</keyword>
<evidence type="ECO:0000256" key="1">
    <source>
        <dbReference type="SAM" id="Phobius"/>
    </source>
</evidence>
<sequence>MEGAVLVVVRAVGAVAVAVATTTAASAATTTTSTTATTLLLMTIASVVASKAGVPAVGLVTPAILRFMSMEASFTLFNGLKEGY</sequence>
<gene>
    <name evidence="2" type="ORF">PF006_g25042</name>
</gene>
<dbReference type="EMBL" id="QXGA01002861">
    <property type="protein sequence ID" value="KAE9090940.1"/>
    <property type="molecule type" value="Genomic_DNA"/>
</dbReference>
<comment type="caution">
    <text evidence="2">The sequence shown here is derived from an EMBL/GenBank/DDBJ whole genome shotgun (WGS) entry which is preliminary data.</text>
</comment>
<feature type="transmembrane region" description="Helical" evidence="1">
    <location>
        <begin position="37"/>
        <end position="60"/>
    </location>
</feature>
<name>A0A6A3R6M6_9STRA</name>